<dbReference type="AlphaFoldDB" id="D3RWB9"/>
<geneLocation type="plasmid" evidence="1 2">
    <name>pALVIN01</name>
</geneLocation>
<dbReference type="KEGG" id="alv:Alvin_3239"/>
<evidence type="ECO:0000313" key="2">
    <source>
        <dbReference type="Proteomes" id="UP000001441"/>
    </source>
</evidence>
<evidence type="ECO:0000313" key="1">
    <source>
        <dbReference type="EMBL" id="ADC64131.1"/>
    </source>
</evidence>
<organism evidence="1 2">
    <name type="scientific">Allochromatium vinosum (strain ATCC 17899 / DSM 180 / NBRC 103801 / NCIMB 10441 / D)</name>
    <name type="common">Chromatium vinosum</name>
    <dbReference type="NCBI Taxonomy" id="572477"/>
    <lineage>
        <taxon>Bacteria</taxon>
        <taxon>Pseudomonadati</taxon>
        <taxon>Pseudomonadota</taxon>
        <taxon>Gammaproteobacteria</taxon>
        <taxon>Chromatiales</taxon>
        <taxon>Chromatiaceae</taxon>
        <taxon>Allochromatium</taxon>
    </lineage>
</organism>
<dbReference type="RefSeq" id="WP_012972395.1">
    <property type="nucleotide sequence ID" value="NC_013852.1"/>
</dbReference>
<name>D3RWB9_ALLVD</name>
<dbReference type="HOGENOM" id="CLU_1536895_0_0_6"/>
<dbReference type="EMBL" id="CP001897">
    <property type="protein sequence ID" value="ADC64131.1"/>
    <property type="molecule type" value="Genomic_DNA"/>
</dbReference>
<dbReference type="Proteomes" id="UP000001441">
    <property type="component" value="Plasmid pALVIN01"/>
</dbReference>
<dbReference type="InterPro" id="IPR014946">
    <property type="entry name" value="CRR6"/>
</dbReference>
<reference evidence="1 2" key="1">
    <citation type="journal article" date="2011" name="Stand. Genomic Sci.">
        <title>Complete genome sequence of Allochromatium vinosum DSM 180(T).</title>
        <authorList>
            <person name="Weissgerber T."/>
            <person name="Zigann R."/>
            <person name="Bruce D."/>
            <person name="Chang Y.J."/>
            <person name="Detter J.C."/>
            <person name="Han C."/>
            <person name="Hauser L."/>
            <person name="Jeffries C.D."/>
            <person name="Land M."/>
            <person name="Munk A.C."/>
            <person name="Tapia R."/>
            <person name="Dahl C."/>
        </authorList>
    </citation>
    <scope>NUCLEOTIDE SEQUENCE [LARGE SCALE GENOMIC DNA]</scope>
    <source>
        <strain evidence="2">ATCC 17899 / DSM 180 / NBRC 103801 / NCIMB 10441 / D</strain>
        <plasmid evidence="2">Plasmid pALVIN01</plasmid>
    </source>
</reference>
<proteinExistence type="predicted"/>
<dbReference type="OrthoDB" id="4951670at2"/>
<keyword evidence="2" id="KW-1185">Reference proteome</keyword>
<keyword evidence="1" id="KW-0614">Plasmid</keyword>
<dbReference type="Pfam" id="PF08847">
    <property type="entry name" value="Crr6"/>
    <property type="match status" value="1"/>
</dbReference>
<sequence length="174" mass="19614">MPAKHHLARLSPARDDVLVIVISRESVIAGDIAPMLEQLTPLSASREAALQWEGTLTFIFEGWDDDPRELSEIPELRTYFRALTDAWPYWWHYIEKVGETFSMVLCLLCRGTAVPGQAGMVGWRFADLGEVQRETLYLFNGMNGLYERLGLPESNNERVSQEIAELLGCTLQAG</sequence>
<protein>
    <submittedName>
        <fullName evidence="1">Uncharacterized protein</fullName>
    </submittedName>
</protein>
<accession>D3RWB9</accession>
<gene>
    <name evidence="1" type="ordered locus">Alvin_3239</name>
</gene>